<dbReference type="SUPFAM" id="SSF52080">
    <property type="entry name" value="Ribosomal proteins L15p and L18e"/>
    <property type="match status" value="1"/>
</dbReference>
<keyword evidence="7" id="KW-1185">Reference proteome</keyword>
<feature type="compositionally biased region" description="Basic residues" evidence="4">
    <location>
        <begin position="71"/>
        <end position="80"/>
    </location>
</feature>
<feature type="domain" description="Large ribosomal subunit protein uL15/eL18" evidence="5">
    <location>
        <begin position="117"/>
        <end position="196"/>
    </location>
</feature>
<keyword evidence="3" id="KW-0687">Ribonucleoprotein</keyword>
<dbReference type="PANTHER" id="PTHR12934">
    <property type="entry name" value="50S RIBOSOMAL PROTEIN L15"/>
    <property type="match status" value="1"/>
</dbReference>
<evidence type="ECO:0000259" key="5">
    <source>
        <dbReference type="Pfam" id="PF00828"/>
    </source>
</evidence>
<dbReference type="NCBIfam" id="TIGR01071">
    <property type="entry name" value="rplO_bact"/>
    <property type="match status" value="1"/>
</dbReference>
<dbReference type="HAMAP" id="MF_01341">
    <property type="entry name" value="Ribosomal_uL15"/>
    <property type="match status" value="1"/>
</dbReference>
<evidence type="ECO:0000256" key="3">
    <source>
        <dbReference type="ARBA" id="ARBA00023274"/>
    </source>
</evidence>
<organism evidence="6 7">
    <name type="scientific">Chaetoceros tenuissimus</name>
    <dbReference type="NCBI Taxonomy" id="426638"/>
    <lineage>
        <taxon>Eukaryota</taxon>
        <taxon>Sar</taxon>
        <taxon>Stramenopiles</taxon>
        <taxon>Ochrophyta</taxon>
        <taxon>Bacillariophyta</taxon>
        <taxon>Coscinodiscophyceae</taxon>
        <taxon>Chaetocerotophycidae</taxon>
        <taxon>Chaetocerotales</taxon>
        <taxon>Chaetocerotaceae</taxon>
        <taxon>Chaetoceros</taxon>
    </lineage>
</organism>
<reference evidence="6 7" key="1">
    <citation type="journal article" date="2021" name="Sci. Rep.">
        <title>The genome of the diatom Chaetoceros tenuissimus carries an ancient integrated fragment of an extant virus.</title>
        <authorList>
            <person name="Hongo Y."/>
            <person name="Kimura K."/>
            <person name="Takaki Y."/>
            <person name="Yoshida Y."/>
            <person name="Baba S."/>
            <person name="Kobayashi G."/>
            <person name="Nagasaki K."/>
            <person name="Hano T."/>
            <person name="Tomaru Y."/>
        </authorList>
    </citation>
    <scope>NUCLEOTIDE SEQUENCE [LARGE SCALE GENOMIC DNA]</scope>
    <source>
        <strain evidence="6 7">NIES-3715</strain>
    </source>
</reference>
<comment type="caution">
    <text evidence="6">The sequence shown here is derived from an EMBL/GenBank/DDBJ whole genome shotgun (WGS) entry which is preliminary data.</text>
</comment>
<proteinExistence type="inferred from homology"/>
<dbReference type="InterPro" id="IPR030878">
    <property type="entry name" value="Ribosomal_uL15"/>
</dbReference>
<feature type="region of interest" description="Disordered" evidence="4">
    <location>
        <begin position="62"/>
        <end position="87"/>
    </location>
</feature>
<protein>
    <recommendedName>
        <fullName evidence="5">Large ribosomal subunit protein uL15/eL18 domain-containing protein</fullName>
    </recommendedName>
</protein>
<evidence type="ECO:0000256" key="1">
    <source>
        <dbReference type="ARBA" id="ARBA00007320"/>
    </source>
</evidence>
<dbReference type="Pfam" id="PF00828">
    <property type="entry name" value="Ribosomal_L27A"/>
    <property type="match status" value="1"/>
</dbReference>
<dbReference type="InterPro" id="IPR021131">
    <property type="entry name" value="Ribosomal_uL15/eL18"/>
</dbReference>
<dbReference type="PANTHER" id="PTHR12934:SF11">
    <property type="entry name" value="LARGE RIBOSOMAL SUBUNIT PROTEIN UL15M"/>
    <property type="match status" value="1"/>
</dbReference>
<name>A0AAD3CMP1_9STRA</name>
<dbReference type="GO" id="GO:0005762">
    <property type="term" value="C:mitochondrial large ribosomal subunit"/>
    <property type="evidence" value="ECO:0007669"/>
    <property type="project" value="TreeGrafter"/>
</dbReference>
<dbReference type="Gene3D" id="3.100.10.10">
    <property type="match status" value="1"/>
</dbReference>
<dbReference type="InterPro" id="IPR005749">
    <property type="entry name" value="Ribosomal_uL15_bac-type"/>
</dbReference>
<accession>A0AAD3CMP1</accession>
<dbReference type="AlphaFoldDB" id="A0AAD3CMP1"/>
<sequence length="259" mass="28724">MLARTGCQTMMRSVDITGAMKNLSLRSLSSLQTEEREIVSFLSLNNLKDNEGAVKTRRRVGRGIGSSKGKTCGRGHKGQKARSGGGVKPFFEGGQTSFIKRIPKRGFKNNNAEPMVPVNVGTIQDYIDMGRLVPSEEPFTIKDLVEAGVTKCSSVKHGVKLLAKGKERLKTPIKIEISRASEGAIEAIEKAGGEITTVHYNRLALRALLKPEKFDIIPKRARPPPKLMQYYTDYDKRGFLAPEVQLKKIQERLEKDKQG</sequence>
<evidence type="ECO:0000256" key="2">
    <source>
        <dbReference type="ARBA" id="ARBA00022980"/>
    </source>
</evidence>
<dbReference type="InterPro" id="IPR036227">
    <property type="entry name" value="Ribosomal_uL15/eL18_sf"/>
</dbReference>
<evidence type="ECO:0000313" key="7">
    <source>
        <dbReference type="Proteomes" id="UP001054902"/>
    </source>
</evidence>
<dbReference type="GO" id="GO:0003735">
    <property type="term" value="F:structural constituent of ribosome"/>
    <property type="evidence" value="ECO:0007669"/>
    <property type="project" value="InterPro"/>
</dbReference>
<gene>
    <name evidence="6" type="ORF">CTEN210_05249</name>
</gene>
<evidence type="ECO:0000256" key="4">
    <source>
        <dbReference type="SAM" id="MobiDB-lite"/>
    </source>
</evidence>
<comment type="similarity">
    <text evidence="1">Belongs to the universal ribosomal protein uL15 family.</text>
</comment>
<evidence type="ECO:0000313" key="6">
    <source>
        <dbReference type="EMBL" id="GFH48773.1"/>
    </source>
</evidence>
<keyword evidence="2" id="KW-0689">Ribosomal protein</keyword>
<dbReference type="Proteomes" id="UP001054902">
    <property type="component" value="Unassembled WGS sequence"/>
</dbReference>
<dbReference type="EMBL" id="BLLK01000029">
    <property type="protein sequence ID" value="GFH48773.1"/>
    <property type="molecule type" value="Genomic_DNA"/>
</dbReference>
<dbReference type="GO" id="GO:0006412">
    <property type="term" value="P:translation"/>
    <property type="evidence" value="ECO:0007669"/>
    <property type="project" value="InterPro"/>
</dbReference>